<dbReference type="STRING" id="946333.A4W93_11335"/>
<evidence type="ECO:0000256" key="1">
    <source>
        <dbReference type="ARBA" id="ARBA00038494"/>
    </source>
</evidence>
<dbReference type="EMBL" id="CP015118">
    <property type="protein sequence ID" value="ARN20442.1"/>
    <property type="molecule type" value="Genomic_DNA"/>
</dbReference>
<dbReference type="SUPFAM" id="SSF53448">
    <property type="entry name" value="Nucleotide-diphospho-sugar transferases"/>
    <property type="match status" value="1"/>
</dbReference>
<protein>
    <submittedName>
        <fullName evidence="2">Uncharacterized protein</fullName>
    </submittedName>
</protein>
<dbReference type="Gene3D" id="3.90.550.10">
    <property type="entry name" value="Spore Coat Polysaccharide Biosynthesis Protein SpsA, Chain A"/>
    <property type="match status" value="1"/>
</dbReference>
<dbReference type="RefSeq" id="WP_085750717.1">
    <property type="nucleotide sequence ID" value="NZ_BSPR01000023.1"/>
</dbReference>
<accession>A0A1W6L889</accession>
<evidence type="ECO:0000313" key="2">
    <source>
        <dbReference type="EMBL" id="ARN20442.1"/>
    </source>
</evidence>
<proteinExistence type="inferred from homology"/>
<dbReference type="OrthoDB" id="9815923at2"/>
<dbReference type="InterPro" id="IPR001173">
    <property type="entry name" value="Glyco_trans_2-like"/>
</dbReference>
<dbReference type="Proteomes" id="UP000193427">
    <property type="component" value="Chromosome"/>
</dbReference>
<dbReference type="CDD" id="cd02511">
    <property type="entry name" value="Beta4Glucosyltransferase"/>
    <property type="match status" value="1"/>
</dbReference>
<dbReference type="InterPro" id="IPR029044">
    <property type="entry name" value="Nucleotide-diphossugar_trans"/>
</dbReference>
<sequence length="258" mass="28547">MMQNPPTLTVVIVAKNEARNISECVASASFANEVIVLDSGSADATAELARQAGARVVATDWPGYGPQVARGFSMATCDWVLSLDADERITPDLAREITVAITSGARQGYRIPRLSEFVGQFIHHSGWRPDYTLRLGVRSVSGFTDHFLHAHMTVEGAIGDLKTPLIHFSYPDLHDVLEKLDRYSTGHAKDMHARGKTANLKKAIVHAAFAFARTYFLRLGFLDGQRGMMLAIYNAEYTYYKYLKLMMLSSPPVRPAIP</sequence>
<gene>
    <name evidence="2" type="ORF">A4W93_11335</name>
</gene>
<dbReference type="PANTHER" id="PTHR43630">
    <property type="entry name" value="POLY-BETA-1,6-N-ACETYL-D-GLUCOSAMINE SYNTHASE"/>
    <property type="match status" value="1"/>
</dbReference>
<name>A0A1W6L889_9BURK</name>
<keyword evidence="3" id="KW-1185">Reference proteome</keyword>
<dbReference type="AlphaFoldDB" id="A0A1W6L889"/>
<evidence type="ECO:0000313" key="3">
    <source>
        <dbReference type="Proteomes" id="UP000193427"/>
    </source>
</evidence>
<dbReference type="PANTHER" id="PTHR43630:SF2">
    <property type="entry name" value="GLYCOSYLTRANSFERASE"/>
    <property type="match status" value="1"/>
</dbReference>
<dbReference type="Pfam" id="PF00535">
    <property type="entry name" value="Glycos_transf_2"/>
    <property type="match status" value="1"/>
</dbReference>
<organism evidence="2 3">
    <name type="scientific">Piscinibacter gummiphilus</name>
    <dbReference type="NCBI Taxonomy" id="946333"/>
    <lineage>
        <taxon>Bacteria</taxon>
        <taxon>Pseudomonadati</taxon>
        <taxon>Pseudomonadota</taxon>
        <taxon>Betaproteobacteria</taxon>
        <taxon>Burkholderiales</taxon>
        <taxon>Sphaerotilaceae</taxon>
        <taxon>Piscinibacter</taxon>
    </lineage>
</organism>
<dbReference type="KEGG" id="rgu:A4W93_11335"/>
<reference evidence="2 3" key="1">
    <citation type="submission" date="2016-04" db="EMBL/GenBank/DDBJ databases">
        <title>Complete genome sequence of natural rubber-degrading, novel Gram-negative bacterium, Rhizobacter gummiphilus strain NS21.</title>
        <authorList>
            <person name="Tabata M."/>
            <person name="Kasai D."/>
            <person name="Fukuda M."/>
        </authorList>
    </citation>
    <scope>NUCLEOTIDE SEQUENCE [LARGE SCALE GENOMIC DNA]</scope>
    <source>
        <strain evidence="2 3">NS21</strain>
    </source>
</reference>
<comment type="similarity">
    <text evidence="1">Belongs to the glycosyltransferase 2 family. WaaE/KdtX subfamily.</text>
</comment>